<accession>E1SLE5</accession>
<sequence>MRVSMQQMHRLNLNSMQMNQANYGKVLQQMSSGKKLNVPSDDPLGAVQSLSLQREQASLNQYMTNISSLRMSLSRSESTLDNMNNVLYRVRDLSLQGGNGALTHEDRKGIAAELRVLQDSLVEHVNAKDEKGKYIYSGNEVDTPPVAQDASGNWVYQGDLSQRDVPVGEGNWIPGNDTAGAIFFAGGEDIFNGLSEWIDVLEDPTLVPGDPAFDAAMDKAMRTIDNTMASIGQTMTELGGRQQGMDLLETAHQDIGMFNQELIGEIENLDYGEASLSLATYLMALQATQQSYVKINQLSLFNHL</sequence>
<dbReference type="NCBIfam" id="TIGR02550">
    <property type="entry name" value="flagell_flgL"/>
    <property type="match status" value="1"/>
</dbReference>
<dbReference type="GO" id="GO:0005576">
    <property type="term" value="C:extracellular region"/>
    <property type="evidence" value="ECO:0007669"/>
    <property type="project" value="UniProtKB-SubCell"/>
</dbReference>
<comment type="similarity">
    <text evidence="3">Belongs to the bacterial flagellin family.</text>
</comment>
<dbReference type="Pfam" id="PF00669">
    <property type="entry name" value="Flagellin_N"/>
    <property type="match status" value="1"/>
</dbReference>
<evidence type="ECO:0000256" key="3">
    <source>
        <dbReference type="ARBA" id="ARBA00005709"/>
    </source>
</evidence>
<gene>
    <name evidence="7" type="ordered locus">Fbal_2306</name>
</gene>
<keyword evidence="7" id="KW-0969">Cilium</keyword>
<feature type="domain" description="Flagellin N-terminal" evidence="6">
    <location>
        <begin position="3"/>
        <end position="139"/>
    </location>
</feature>
<keyword evidence="4" id="KW-0964">Secreted</keyword>
<keyword evidence="7" id="KW-0966">Cell projection</keyword>
<dbReference type="InterPro" id="IPR013384">
    <property type="entry name" value="Flagell_FlgL"/>
</dbReference>
<evidence type="ECO:0000313" key="7">
    <source>
        <dbReference type="EMBL" id="ADN76509.1"/>
    </source>
</evidence>
<keyword evidence="5" id="KW-0975">Bacterial flagellum</keyword>
<proteinExistence type="inferred from homology"/>
<dbReference type="SUPFAM" id="SSF64518">
    <property type="entry name" value="Phase 1 flagellin"/>
    <property type="match status" value="1"/>
</dbReference>
<protein>
    <submittedName>
        <fullName evidence="7">Flagellar hook-associated protein 3</fullName>
    </submittedName>
</protein>
<dbReference type="InterPro" id="IPR001029">
    <property type="entry name" value="Flagellin_N"/>
</dbReference>
<dbReference type="GO" id="GO:0005198">
    <property type="term" value="F:structural molecule activity"/>
    <property type="evidence" value="ECO:0007669"/>
    <property type="project" value="InterPro"/>
</dbReference>
<dbReference type="GO" id="GO:0009424">
    <property type="term" value="C:bacterial-type flagellum hook"/>
    <property type="evidence" value="ECO:0007669"/>
    <property type="project" value="InterPro"/>
</dbReference>
<dbReference type="AlphaFoldDB" id="E1SLE5"/>
<dbReference type="EMBL" id="CP002209">
    <property type="protein sequence ID" value="ADN76509.1"/>
    <property type="molecule type" value="Genomic_DNA"/>
</dbReference>
<dbReference type="eggNOG" id="COG1344">
    <property type="taxonomic scope" value="Bacteria"/>
</dbReference>
<dbReference type="HOGENOM" id="CLU_024437_1_1_6"/>
<dbReference type="GeneID" id="67182518"/>
<dbReference type="STRING" id="550540.Fbal_2306"/>
<evidence type="ECO:0000256" key="2">
    <source>
        <dbReference type="ARBA" id="ARBA00004613"/>
    </source>
</evidence>
<dbReference type="Gene3D" id="1.20.1330.10">
    <property type="entry name" value="f41 fragment of flagellin, N-terminal domain"/>
    <property type="match status" value="1"/>
</dbReference>
<dbReference type="Proteomes" id="UP000006683">
    <property type="component" value="Chromosome"/>
</dbReference>
<organism evidence="7 8">
    <name type="scientific">Ferrimonas balearica (strain DSM 9799 / CCM 4581 / KCTC 23876 / PAT)</name>
    <dbReference type="NCBI Taxonomy" id="550540"/>
    <lineage>
        <taxon>Bacteria</taxon>
        <taxon>Pseudomonadati</taxon>
        <taxon>Pseudomonadota</taxon>
        <taxon>Gammaproteobacteria</taxon>
        <taxon>Alteromonadales</taxon>
        <taxon>Ferrimonadaceae</taxon>
        <taxon>Ferrimonas</taxon>
    </lineage>
</organism>
<evidence type="ECO:0000256" key="1">
    <source>
        <dbReference type="ARBA" id="ARBA00004365"/>
    </source>
</evidence>
<dbReference type="KEGG" id="fbl:Fbal_2306"/>
<dbReference type="OrthoDB" id="9768249at2"/>
<evidence type="ECO:0000256" key="4">
    <source>
        <dbReference type="ARBA" id="ARBA00022525"/>
    </source>
</evidence>
<evidence type="ECO:0000313" key="8">
    <source>
        <dbReference type="Proteomes" id="UP000006683"/>
    </source>
</evidence>
<keyword evidence="8" id="KW-1185">Reference proteome</keyword>
<reference evidence="7 8" key="1">
    <citation type="journal article" date="2010" name="Stand. Genomic Sci.">
        <title>Complete genome sequence of Ferrimonas balearica type strain (PAT).</title>
        <authorList>
            <person name="Nolan M."/>
            <person name="Sikorski J."/>
            <person name="Davenport K."/>
            <person name="Lucas S."/>
            <person name="Glavina Del Rio T."/>
            <person name="Tice H."/>
            <person name="Cheng J."/>
            <person name="Goodwin L."/>
            <person name="Pitluck S."/>
            <person name="Liolios K."/>
            <person name="Ivanova N."/>
            <person name="Mavromatis K."/>
            <person name="Ovchinnikova G."/>
            <person name="Pati A."/>
            <person name="Chen A."/>
            <person name="Palaniappan K."/>
            <person name="Land M."/>
            <person name="Hauser L."/>
            <person name="Chang Y."/>
            <person name="Jeffries C."/>
            <person name="Tapia R."/>
            <person name="Brettin T."/>
            <person name="Detter J."/>
            <person name="Han C."/>
            <person name="Yasawong M."/>
            <person name="Rohde M."/>
            <person name="Tindall B."/>
            <person name="Goker M."/>
            <person name="Woyke T."/>
            <person name="Bristow J."/>
            <person name="Eisen J."/>
            <person name="Markowitz V."/>
            <person name="Hugenholtz P."/>
            <person name="Kyrpides N."/>
            <person name="Klenk H."/>
            <person name="Lapidus A."/>
        </authorList>
    </citation>
    <scope>NUCLEOTIDE SEQUENCE [LARGE SCALE GENOMIC DNA]</scope>
    <source>
        <strain evidence="8">DSM 9799 / CCM 4581 / KCTC 23876 / PAT</strain>
    </source>
</reference>
<keyword evidence="7" id="KW-0282">Flagellum</keyword>
<comment type="subcellular location">
    <subcellularLocation>
        <location evidence="1">Bacterial flagellum</location>
    </subcellularLocation>
    <subcellularLocation>
        <location evidence="2">Secreted</location>
    </subcellularLocation>
</comment>
<evidence type="ECO:0000259" key="6">
    <source>
        <dbReference type="Pfam" id="PF00669"/>
    </source>
</evidence>
<dbReference type="PANTHER" id="PTHR42792">
    <property type="entry name" value="FLAGELLIN"/>
    <property type="match status" value="1"/>
</dbReference>
<dbReference type="RefSeq" id="WP_013345815.1">
    <property type="nucleotide sequence ID" value="NC_014541.1"/>
</dbReference>
<name>E1SLE5_FERBD</name>
<evidence type="ECO:0000256" key="5">
    <source>
        <dbReference type="ARBA" id="ARBA00023143"/>
    </source>
</evidence>
<dbReference type="GO" id="GO:0071973">
    <property type="term" value="P:bacterial-type flagellum-dependent cell motility"/>
    <property type="evidence" value="ECO:0007669"/>
    <property type="project" value="InterPro"/>
</dbReference>
<dbReference type="PANTHER" id="PTHR42792:SF1">
    <property type="entry name" value="FLAGELLAR HOOK-ASSOCIATED PROTEIN 3"/>
    <property type="match status" value="1"/>
</dbReference>
<dbReference type="InterPro" id="IPR001492">
    <property type="entry name" value="Flagellin"/>
</dbReference>